<evidence type="ECO:0000256" key="1">
    <source>
        <dbReference type="ARBA" id="ARBA00009225"/>
    </source>
</evidence>
<dbReference type="EC" id="2.7.1.-" evidence="6"/>
<dbReference type="GO" id="GO:0006013">
    <property type="term" value="P:mannose metabolic process"/>
    <property type="evidence" value="ECO:0007669"/>
    <property type="project" value="TreeGrafter"/>
</dbReference>
<dbReference type="AlphaFoldDB" id="D4DKZ5"/>
<dbReference type="PROSITE" id="PS51748">
    <property type="entry name" value="HEXOKINASE_2"/>
    <property type="match status" value="1"/>
</dbReference>
<keyword evidence="8" id="KW-0812">Transmembrane</keyword>
<feature type="compositionally biased region" description="Polar residues" evidence="7">
    <location>
        <begin position="601"/>
        <end position="615"/>
    </location>
</feature>
<dbReference type="InterPro" id="IPR043129">
    <property type="entry name" value="ATPase_NBD"/>
</dbReference>
<accession>D4DKZ5</accession>
<keyword evidence="2 6" id="KW-0808">Transferase</keyword>
<dbReference type="GO" id="GO:0019158">
    <property type="term" value="F:mannokinase activity"/>
    <property type="evidence" value="ECO:0007669"/>
    <property type="project" value="TreeGrafter"/>
</dbReference>
<gene>
    <name evidence="11" type="ORF">TRV_07869</name>
</gene>
<dbReference type="UniPathway" id="UPA00109">
    <property type="reaction ID" value="UER00180"/>
</dbReference>
<sequence>MLYVSRNARIAALDVTLRPPLALLFVCAVLLLLIILLLLRLRLRLIDTISSPLFLVYSQIIPVSRQSIQSIDIKMGKGTLEQVALRLRQLFDSLLSVLQRLLRLSQKQKTTPKTASKTASKTPSKTCEKRPSSLRCRRSLDDLAADVQRQFTSHLSTARLAAMAAGIRLQLDRCAKSSPVCMLPSFNHALPSGSERGTFLALDVGGSTFRVALVELAGHGAMHIRRIASSAIDEPVKLLEGRAFFDWIALRILDMLRAGDEGYGRDSSSPLPMGLSWSFPIDQTSIRSGLVLSMGKGFLCSNGTVGEDLGDLIMAACRKHQLNVRIEAIVNDSSATLLSRAYIDPSTRMSLILGTGTNVAIHYPTRAIGREKFGDRPEAWFDKASHVIINTEMSMFGGGGVLPMTRWDDDLNRAHIKPDYQPLEYLVTGRYIGEIVRLIIVEAVAVAGLFAGELPASLRLPYSLDTAIVACIEADTSANLDKSAAMLTASHAFAVPPSTADMQFLQTVCKCVSRRGAAYLATAIYSLWRLSNESESPASSSPEHTRDDLLLTKSLSTTTDLEVGQAVTIACDGTVINKYPGFRSTCQAYLNSLTAHAHANSSVNTADSGSDSATETESDKPMISLDPAPESGIFGAAVAVAVALPSSPSS</sequence>
<keyword evidence="3 6" id="KW-0547">Nucleotide-binding</keyword>
<organism evidence="11 12">
    <name type="scientific">Trichophyton verrucosum (strain HKI 0517)</name>
    <dbReference type="NCBI Taxonomy" id="663202"/>
    <lineage>
        <taxon>Eukaryota</taxon>
        <taxon>Fungi</taxon>
        <taxon>Dikarya</taxon>
        <taxon>Ascomycota</taxon>
        <taxon>Pezizomycotina</taxon>
        <taxon>Eurotiomycetes</taxon>
        <taxon>Eurotiomycetidae</taxon>
        <taxon>Onygenales</taxon>
        <taxon>Arthrodermataceae</taxon>
        <taxon>Trichophyton</taxon>
    </lineage>
</organism>
<evidence type="ECO:0000256" key="6">
    <source>
        <dbReference type="RuleBase" id="RU362007"/>
    </source>
</evidence>
<keyword evidence="4 6" id="KW-0418">Kinase</keyword>
<dbReference type="KEGG" id="tve:TRV_07869"/>
<dbReference type="InterPro" id="IPR001312">
    <property type="entry name" value="Hexokinase"/>
</dbReference>
<name>D4DKZ5_TRIVH</name>
<evidence type="ECO:0000313" key="12">
    <source>
        <dbReference type="Proteomes" id="UP000008383"/>
    </source>
</evidence>
<feature type="domain" description="Hexokinase C-terminal" evidence="10">
    <location>
        <begin position="348"/>
        <end position="642"/>
    </location>
</feature>
<keyword evidence="8" id="KW-0472">Membrane</keyword>
<reference evidence="12" key="1">
    <citation type="journal article" date="2011" name="Genome Biol.">
        <title>Comparative and functional genomics provide insights into the pathogenicity of dermatophytic fungi.</title>
        <authorList>
            <person name="Burmester A."/>
            <person name="Shelest E."/>
            <person name="Gloeckner G."/>
            <person name="Heddergott C."/>
            <person name="Schindler S."/>
            <person name="Staib P."/>
            <person name="Heidel A."/>
            <person name="Felder M."/>
            <person name="Petzold A."/>
            <person name="Szafranski K."/>
            <person name="Feuermann M."/>
            <person name="Pedruzzi I."/>
            <person name="Priebe S."/>
            <person name="Groth M."/>
            <person name="Winkler R."/>
            <person name="Li W."/>
            <person name="Kniemeyer O."/>
            <person name="Schroeckh V."/>
            <person name="Hertweck C."/>
            <person name="Hube B."/>
            <person name="White T.C."/>
            <person name="Platzer M."/>
            <person name="Guthke R."/>
            <person name="Heitman J."/>
            <person name="Woestemeyer J."/>
            <person name="Zipfel P.F."/>
            <person name="Monod M."/>
            <person name="Brakhage A.A."/>
        </authorList>
    </citation>
    <scope>NUCLEOTIDE SEQUENCE [LARGE SCALE GENOMIC DNA]</scope>
    <source>
        <strain evidence="12">HKI 0517</strain>
    </source>
</reference>
<proteinExistence type="inferred from homology"/>
<feature type="transmembrane region" description="Helical" evidence="8">
    <location>
        <begin position="20"/>
        <end position="39"/>
    </location>
</feature>
<dbReference type="Gene3D" id="3.30.420.40">
    <property type="match status" value="1"/>
</dbReference>
<keyword evidence="5 6" id="KW-0067">ATP-binding</keyword>
<feature type="domain" description="Hexokinase N-terminal" evidence="9">
    <location>
        <begin position="161"/>
        <end position="342"/>
    </location>
</feature>
<dbReference type="Pfam" id="PF03727">
    <property type="entry name" value="Hexokinase_2"/>
    <property type="match status" value="1"/>
</dbReference>
<evidence type="ECO:0000256" key="5">
    <source>
        <dbReference type="ARBA" id="ARBA00022840"/>
    </source>
</evidence>
<dbReference type="GO" id="GO:0004340">
    <property type="term" value="F:glucokinase activity"/>
    <property type="evidence" value="ECO:0007669"/>
    <property type="project" value="TreeGrafter"/>
</dbReference>
<dbReference type="PRINTS" id="PR00475">
    <property type="entry name" value="HEXOKINASE"/>
</dbReference>
<dbReference type="PANTHER" id="PTHR19443">
    <property type="entry name" value="HEXOKINASE"/>
    <property type="match status" value="1"/>
</dbReference>
<keyword evidence="8" id="KW-1133">Transmembrane helix</keyword>
<dbReference type="GO" id="GO:0005524">
    <property type="term" value="F:ATP binding"/>
    <property type="evidence" value="ECO:0007669"/>
    <property type="project" value="UniProtKB-UniRule"/>
</dbReference>
<evidence type="ECO:0000313" key="11">
    <source>
        <dbReference type="EMBL" id="EFE37528.1"/>
    </source>
</evidence>
<dbReference type="GO" id="GO:0008865">
    <property type="term" value="F:fructokinase activity"/>
    <property type="evidence" value="ECO:0007669"/>
    <property type="project" value="TreeGrafter"/>
</dbReference>
<protein>
    <recommendedName>
        <fullName evidence="6">Phosphotransferase</fullName>
        <ecNumber evidence="6">2.7.1.-</ecNumber>
    </recommendedName>
</protein>
<feature type="region of interest" description="Disordered" evidence="7">
    <location>
        <begin position="108"/>
        <end position="132"/>
    </location>
</feature>
<keyword evidence="12" id="KW-1185">Reference proteome</keyword>
<evidence type="ECO:0000259" key="10">
    <source>
        <dbReference type="Pfam" id="PF03727"/>
    </source>
</evidence>
<dbReference type="OrthoDB" id="419537at2759"/>
<dbReference type="EMBL" id="ACYE01000484">
    <property type="protein sequence ID" value="EFE37528.1"/>
    <property type="molecule type" value="Genomic_DNA"/>
</dbReference>
<feature type="compositionally biased region" description="Low complexity" evidence="7">
    <location>
        <begin position="108"/>
        <end position="125"/>
    </location>
</feature>
<dbReference type="GO" id="GO:0005739">
    <property type="term" value="C:mitochondrion"/>
    <property type="evidence" value="ECO:0007669"/>
    <property type="project" value="TreeGrafter"/>
</dbReference>
<dbReference type="GO" id="GO:0001678">
    <property type="term" value="P:intracellular glucose homeostasis"/>
    <property type="evidence" value="ECO:0007669"/>
    <property type="project" value="InterPro"/>
</dbReference>
<dbReference type="GO" id="GO:0005829">
    <property type="term" value="C:cytosol"/>
    <property type="evidence" value="ECO:0007669"/>
    <property type="project" value="TreeGrafter"/>
</dbReference>
<evidence type="ECO:0000256" key="3">
    <source>
        <dbReference type="ARBA" id="ARBA00022741"/>
    </source>
</evidence>
<dbReference type="FunFam" id="3.40.367.20:FF:000011">
    <property type="entry name" value="Phosphotransferase"/>
    <property type="match status" value="1"/>
</dbReference>
<dbReference type="GO" id="GO:0005536">
    <property type="term" value="F:D-glucose binding"/>
    <property type="evidence" value="ECO:0007669"/>
    <property type="project" value="InterPro"/>
</dbReference>
<evidence type="ECO:0000256" key="2">
    <source>
        <dbReference type="ARBA" id="ARBA00022679"/>
    </source>
</evidence>
<evidence type="ECO:0000256" key="4">
    <source>
        <dbReference type="ARBA" id="ARBA00022777"/>
    </source>
</evidence>
<dbReference type="GeneID" id="9579544"/>
<dbReference type="GO" id="GO:0006096">
    <property type="term" value="P:glycolytic process"/>
    <property type="evidence" value="ECO:0007669"/>
    <property type="project" value="UniProtKB-UniPathway"/>
</dbReference>
<dbReference type="PANTHER" id="PTHR19443:SF24">
    <property type="entry name" value="PHOSPHOTRANSFERASE"/>
    <property type="match status" value="1"/>
</dbReference>
<evidence type="ECO:0000256" key="7">
    <source>
        <dbReference type="SAM" id="MobiDB-lite"/>
    </source>
</evidence>
<feature type="region of interest" description="Disordered" evidence="7">
    <location>
        <begin position="601"/>
        <end position="627"/>
    </location>
</feature>
<dbReference type="InterPro" id="IPR022672">
    <property type="entry name" value="Hexokinase_N"/>
</dbReference>
<dbReference type="HOGENOM" id="CLU_014393_4_1_1"/>
<dbReference type="InterPro" id="IPR022673">
    <property type="entry name" value="Hexokinase_C"/>
</dbReference>
<comment type="similarity">
    <text evidence="1 6">Belongs to the hexokinase family.</text>
</comment>
<dbReference type="GO" id="GO:0006006">
    <property type="term" value="P:glucose metabolic process"/>
    <property type="evidence" value="ECO:0007669"/>
    <property type="project" value="TreeGrafter"/>
</dbReference>
<evidence type="ECO:0000259" key="9">
    <source>
        <dbReference type="Pfam" id="PF00349"/>
    </source>
</evidence>
<dbReference type="Proteomes" id="UP000008383">
    <property type="component" value="Unassembled WGS sequence"/>
</dbReference>
<evidence type="ECO:0000256" key="8">
    <source>
        <dbReference type="SAM" id="Phobius"/>
    </source>
</evidence>
<dbReference type="Pfam" id="PF00349">
    <property type="entry name" value="Hexokinase_1"/>
    <property type="match status" value="1"/>
</dbReference>
<keyword evidence="6" id="KW-0324">Glycolysis</keyword>
<comment type="caution">
    <text evidence="11">The sequence shown here is derived from an EMBL/GenBank/DDBJ whole genome shotgun (WGS) entry which is preliminary data.</text>
</comment>
<dbReference type="RefSeq" id="XP_003018173.1">
    <property type="nucleotide sequence ID" value="XM_003018127.1"/>
</dbReference>
<dbReference type="Gene3D" id="3.40.367.20">
    <property type="match status" value="1"/>
</dbReference>
<dbReference type="SUPFAM" id="SSF53067">
    <property type="entry name" value="Actin-like ATPase domain"/>
    <property type="match status" value="2"/>
</dbReference>